<comment type="similarity">
    <text evidence="2">Belongs to the HpcH/HpaI aldolase family.</text>
</comment>
<evidence type="ECO:0000256" key="1">
    <source>
        <dbReference type="ARBA" id="ARBA00001946"/>
    </source>
</evidence>
<gene>
    <name evidence="5" type="ORF">OM960_13140</name>
</gene>
<dbReference type="PANTHER" id="PTHR32308">
    <property type="entry name" value="LYASE BETA SUBUNIT, PUTATIVE (AFU_ORTHOLOGUE AFUA_4G13030)-RELATED"/>
    <property type="match status" value="1"/>
</dbReference>
<keyword evidence="5" id="KW-0456">Lyase</keyword>
<dbReference type="EMBL" id="JAPDOG010000011">
    <property type="protein sequence ID" value="MCW3782530.1"/>
    <property type="molecule type" value="Genomic_DNA"/>
</dbReference>
<dbReference type="PANTHER" id="PTHR32308:SF10">
    <property type="entry name" value="CITRATE LYASE SUBUNIT BETA"/>
    <property type="match status" value="1"/>
</dbReference>
<name>A0ABT3J4Y9_9RHOB</name>
<proteinExistence type="inferred from homology"/>
<dbReference type="RefSeq" id="WP_264772263.1">
    <property type="nucleotide sequence ID" value="NZ_JAPDOG010000011.1"/>
</dbReference>
<dbReference type="PIRSF" id="PIRSF015582">
    <property type="entry name" value="Cit_lyase_B"/>
    <property type="match status" value="1"/>
</dbReference>
<protein>
    <submittedName>
        <fullName evidence="5">HpcH/HpaI aldolase/citrate lyase family protein</fullName>
    </submittedName>
</protein>
<dbReference type="SUPFAM" id="SSF51621">
    <property type="entry name" value="Phosphoenolpyruvate/pyruvate domain"/>
    <property type="match status" value="1"/>
</dbReference>
<evidence type="ECO:0000256" key="3">
    <source>
        <dbReference type="ARBA" id="ARBA00022723"/>
    </source>
</evidence>
<accession>A0ABT3J4Y9</accession>
<dbReference type="InterPro" id="IPR011206">
    <property type="entry name" value="Citrate_lyase_beta/mcl1/mcl2"/>
</dbReference>
<comment type="cofactor">
    <cofactor evidence="1">
        <name>Mg(2+)</name>
        <dbReference type="ChEBI" id="CHEBI:18420"/>
    </cofactor>
</comment>
<evidence type="ECO:0000313" key="5">
    <source>
        <dbReference type="EMBL" id="MCW3782530.1"/>
    </source>
</evidence>
<reference evidence="5 6" key="1">
    <citation type="submission" date="2022-10" db="EMBL/GenBank/DDBJ databases">
        <title>Defluviimonas sp. CAU 1641 isolated from mud.</title>
        <authorList>
            <person name="Kim W."/>
        </authorList>
    </citation>
    <scope>NUCLEOTIDE SEQUENCE [LARGE SCALE GENOMIC DNA]</scope>
    <source>
        <strain evidence="5 6">CAU 1641</strain>
    </source>
</reference>
<keyword evidence="4" id="KW-0460">Magnesium</keyword>
<evidence type="ECO:0000256" key="4">
    <source>
        <dbReference type="ARBA" id="ARBA00022842"/>
    </source>
</evidence>
<dbReference type="InterPro" id="IPR040442">
    <property type="entry name" value="Pyrv_kinase-like_dom_sf"/>
</dbReference>
<dbReference type="Proteomes" id="UP001207582">
    <property type="component" value="Unassembled WGS sequence"/>
</dbReference>
<dbReference type="GO" id="GO:0016829">
    <property type="term" value="F:lyase activity"/>
    <property type="evidence" value="ECO:0007669"/>
    <property type="project" value="UniProtKB-KW"/>
</dbReference>
<keyword evidence="6" id="KW-1185">Reference proteome</keyword>
<organism evidence="5 6">
    <name type="scientific">Defluviimonas salinarum</name>
    <dbReference type="NCBI Taxonomy" id="2992147"/>
    <lineage>
        <taxon>Bacteria</taxon>
        <taxon>Pseudomonadati</taxon>
        <taxon>Pseudomonadota</taxon>
        <taxon>Alphaproteobacteria</taxon>
        <taxon>Rhodobacterales</taxon>
        <taxon>Paracoccaceae</taxon>
        <taxon>Albidovulum</taxon>
    </lineage>
</organism>
<sequence>MMHLDLTRRALHLGATLYMPAINPHARRALLGEDLHGAGSVVICLEDALHANDIARGLESLRLSLLERRAGGDPRQRTMVFVRPRDLGMARRIADMDGIETVSGMIVPKLTLGNGPDWFALSRERGIALMPTLETAEYFDPFYVSQVRSMFDAAGREQIVAVRLGGNDLLNTLGLRRTGGRISHDGPLGYVLNMVSSQLMSHGYPVAAPVFDIIQDLDTLGAEVAMDIERGFIGKTAIHPCQVPIIHEALKVDRRDIDVAKGILDTSAAAVFQVGGVMCEPATHGAWARRMLARAEIWGVRGLALVENGETALRCAAGGE</sequence>
<dbReference type="InterPro" id="IPR039480">
    <property type="entry name" value="C-C_Bond_Lyase-like"/>
</dbReference>
<evidence type="ECO:0000313" key="6">
    <source>
        <dbReference type="Proteomes" id="UP001207582"/>
    </source>
</evidence>
<evidence type="ECO:0000256" key="2">
    <source>
        <dbReference type="ARBA" id="ARBA00005568"/>
    </source>
</evidence>
<keyword evidence="3" id="KW-0479">Metal-binding</keyword>
<comment type="caution">
    <text evidence="5">The sequence shown here is derived from an EMBL/GenBank/DDBJ whole genome shotgun (WGS) entry which is preliminary data.</text>
</comment>
<dbReference type="InterPro" id="IPR015813">
    <property type="entry name" value="Pyrv/PenolPyrv_kinase-like_dom"/>
</dbReference>
<dbReference type="Pfam" id="PF15617">
    <property type="entry name" value="C-C_Bond_Lyase"/>
    <property type="match status" value="1"/>
</dbReference>
<dbReference type="Gene3D" id="3.20.20.60">
    <property type="entry name" value="Phosphoenolpyruvate-binding domains"/>
    <property type="match status" value="1"/>
</dbReference>